<dbReference type="Gene3D" id="3.40.630.10">
    <property type="entry name" value="Zn peptidases"/>
    <property type="match status" value="1"/>
</dbReference>
<feature type="active site" description="Proton donor/acceptor" evidence="14">
    <location>
        <position position="393"/>
    </location>
</feature>
<accession>W2RLH7</accession>
<dbReference type="InParanoid" id="W2RLH7"/>
<dbReference type="Pfam" id="PF00246">
    <property type="entry name" value="Peptidase_M14"/>
    <property type="match status" value="1"/>
</dbReference>
<evidence type="ECO:0000256" key="1">
    <source>
        <dbReference type="ARBA" id="ARBA00001947"/>
    </source>
</evidence>
<dbReference type="EMBL" id="KB822724">
    <property type="protein sequence ID" value="ETN37332.1"/>
    <property type="molecule type" value="Genomic_DNA"/>
</dbReference>
<dbReference type="FunFam" id="3.40.630.10:FF:000165">
    <property type="entry name" value="Glucan 1,4-alpha-glucosidase, putative"/>
    <property type="match status" value="1"/>
</dbReference>
<dbReference type="Proteomes" id="UP000030752">
    <property type="component" value="Unassembled WGS sequence"/>
</dbReference>
<feature type="signal peptide" evidence="15">
    <location>
        <begin position="1"/>
        <end position="16"/>
    </location>
</feature>
<keyword evidence="11" id="KW-0843">Virulence</keyword>
<protein>
    <recommendedName>
        <fullName evidence="16">Peptidase M14 domain-containing protein</fullName>
    </recommendedName>
</protein>
<evidence type="ECO:0000256" key="7">
    <source>
        <dbReference type="ARBA" id="ARBA00022670"/>
    </source>
</evidence>
<dbReference type="PRINTS" id="PR00765">
    <property type="entry name" value="CRBOXYPTASEA"/>
</dbReference>
<dbReference type="GO" id="GO:0006508">
    <property type="term" value="P:proteolysis"/>
    <property type="evidence" value="ECO:0007669"/>
    <property type="project" value="UniProtKB-KW"/>
</dbReference>
<dbReference type="SMART" id="SM00631">
    <property type="entry name" value="Zn_pept"/>
    <property type="match status" value="1"/>
</dbReference>
<dbReference type="GO" id="GO:0008270">
    <property type="term" value="F:zinc ion binding"/>
    <property type="evidence" value="ECO:0007669"/>
    <property type="project" value="InterPro"/>
</dbReference>
<dbReference type="HOGENOM" id="CLU_019326_1_1_1"/>
<evidence type="ECO:0000259" key="16">
    <source>
        <dbReference type="PROSITE" id="PS52035"/>
    </source>
</evidence>
<gene>
    <name evidence="17" type="ORF">HMPREF1541_08323</name>
</gene>
<dbReference type="GO" id="GO:0005576">
    <property type="term" value="C:extracellular region"/>
    <property type="evidence" value="ECO:0007669"/>
    <property type="project" value="UniProtKB-SubCell"/>
</dbReference>
<evidence type="ECO:0000256" key="11">
    <source>
        <dbReference type="ARBA" id="ARBA00023026"/>
    </source>
</evidence>
<dbReference type="PROSITE" id="PS52035">
    <property type="entry name" value="PEPTIDASE_M14"/>
    <property type="match status" value="1"/>
</dbReference>
<dbReference type="GeneID" id="19975662"/>
<dbReference type="OrthoDB" id="3626597at2759"/>
<feature type="domain" description="Peptidase M14" evidence="16">
    <location>
        <begin position="120"/>
        <end position="427"/>
    </location>
</feature>
<dbReference type="SUPFAM" id="SSF54897">
    <property type="entry name" value="Protease propeptides/inhibitors"/>
    <property type="match status" value="1"/>
</dbReference>
<dbReference type="PANTHER" id="PTHR11705:SF143">
    <property type="entry name" value="SLL0236 PROTEIN"/>
    <property type="match status" value="1"/>
</dbReference>
<dbReference type="SUPFAM" id="SSF53187">
    <property type="entry name" value="Zn-dependent exopeptidases"/>
    <property type="match status" value="1"/>
</dbReference>
<dbReference type="AlphaFoldDB" id="W2RLH7"/>
<keyword evidence="12" id="KW-0482">Metalloprotease</keyword>
<keyword evidence="5" id="KW-0964">Secreted</keyword>
<dbReference type="CDD" id="cd03860">
    <property type="entry name" value="M14_CP_A-B_like"/>
    <property type="match status" value="1"/>
</dbReference>
<dbReference type="GO" id="GO:0004181">
    <property type="term" value="F:metallocarboxypeptidase activity"/>
    <property type="evidence" value="ECO:0007669"/>
    <property type="project" value="InterPro"/>
</dbReference>
<keyword evidence="13" id="KW-0865">Zymogen</keyword>
<evidence type="ECO:0000256" key="10">
    <source>
        <dbReference type="ARBA" id="ARBA00022833"/>
    </source>
</evidence>
<keyword evidence="10" id="KW-0862">Zinc</keyword>
<evidence type="ECO:0000256" key="14">
    <source>
        <dbReference type="PROSITE-ProRule" id="PRU01379"/>
    </source>
</evidence>
<keyword evidence="9" id="KW-0378">Hydrolase</keyword>
<evidence type="ECO:0000256" key="5">
    <source>
        <dbReference type="ARBA" id="ARBA00022525"/>
    </source>
</evidence>
<evidence type="ECO:0000256" key="4">
    <source>
        <dbReference type="ARBA" id="ARBA00005988"/>
    </source>
</evidence>
<keyword evidence="18" id="KW-1185">Reference proteome</keyword>
<dbReference type="VEuPathDB" id="FungiDB:HMPREF1541_08323"/>
<dbReference type="RefSeq" id="XP_008720864.1">
    <property type="nucleotide sequence ID" value="XM_008722642.1"/>
</dbReference>
<comment type="function">
    <text evidence="2">Extracellular metalloprotease that contributes to pathogenicity.</text>
</comment>
<evidence type="ECO:0000256" key="13">
    <source>
        <dbReference type="ARBA" id="ARBA00023145"/>
    </source>
</evidence>
<evidence type="ECO:0000256" key="9">
    <source>
        <dbReference type="ARBA" id="ARBA00022801"/>
    </source>
</evidence>
<sequence>MRSIIVSSMLLGFSAAVPHLHPRAAKYEGYHVFRVETGDKLTEVSKKLAGLDYEQWNHDSARHIDFSMSREEAKKFKELGIDFKEMHSDLGEDIAQEGNWGPWKGKNKPDGLPDLSWYETYHDFDDHLEYLNELASALPNNSEIFSAGKSVEGRDQTGIHFWGKDGPGKKPAVLWHGTVHAREWITTMTVEYLSYQLIAGYGKDDALTRFVDEYDFYVIPIINPDGFVYTQTTERLWRKSRSPPPPGGNQSAPCWGIDLNRNWANQWDTNPEGSSPDPCTQTYRGESPGSAVEQAGMAGFADLLGQKQGIKLYLDFHSYSQLILSPWGYTCDEYPPTSQEHVDLMGATAEAIESVYGTNYTFGPTCETIYATNGGSADYLFDIVGATWSMAFELRDTGEFGFVLPPEQIVPNCEEVWEGMQVMLEKM</sequence>
<comment type="subcellular location">
    <subcellularLocation>
        <location evidence="3">Secreted</location>
    </subcellularLocation>
</comment>
<comment type="similarity">
    <text evidence="4 14">Belongs to the peptidase M14 family.</text>
</comment>
<keyword evidence="6" id="KW-0121">Carboxypeptidase</keyword>
<feature type="chain" id="PRO_5004824838" description="Peptidase M14 domain-containing protein" evidence="15">
    <location>
        <begin position="17"/>
        <end position="427"/>
    </location>
</feature>
<organism evidence="17 18">
    <name type="scientific">Cyphellophora europaea (strain CBS 101466)</name>
    <name type="common">Phialophora europaea</name>
    <dbReference type="NCBI Taxonomy" id="1220924"/>
    <lineage>
        <taxon>Eukaryota</taxon>
        <taxon>Fungi</taxon>
        <taxon>Dikarya</taxon>
        <taxon>Ascomycota</taxon>
        <taxon>Pezizomycotina</taxon>
        <taxon>Eurotiomycetes</taxon>
        <taxon>Chaetothyriomycetidae</taxon>
        <taxon>Chaetothyriales</taxon>
        <taxon>Cyphellophoraceae</taxon>
        <taxon>Cyphellophora</taxon>
    </lineage>
</organism>
<dbReference type="eggNOG" id="KOG2650">
    <property type="taxonomic scope" value="Eukaryota"/>
</dbReference>
<dbReference type="PANTHER" id="PTHR11705">
    <property type="entry name" value="PROTEASE FAMILY M14 CARBOXYPEPTIDASE A,B"/>
    <property type="match status" value="1"/>
</dbReference>
<dbReference type="InterPro" id="IPR000834">
    <property type="entry name" value="Peptidase_M14"/>
</dbReference>
<name>W2RLH7_CYPE1</name>
<evidence type="ECO:0000256" key="6">
    <source>
        <dbReference type="ARBA" id="ARBA00022645"/>
    </source>
</evidence>
<evidence type="ECO:0000313" key="17">
    <source>
        <dbReference type="EMBL" id="ETN37332.1"/>
    </source>
</evidence>
<evidence type="ECO:0000256" key="3">
    <source>
        <dbReference type="ARBA" id="ARBA00004613"/>
    </source>
</evidence>
<reference evidence="17 18" key="1">
    <citation type="submission" date="2013-03" db="EMBL/GenBank/DDBJ databases">
        <title>The Genome Sequence of Phialophora europaea CBS 101466.</title>
        <authorList>
            <consortium name="The Broad Institute Genomics Platform"/>
            <person name="Cuomo C."/>
            <person name="de Hoog S."/>
            <person name="Gorbushina A."/>
            <person name="Walker B."/>
            <person name="Young S.K."/>
            <person name="Zeng Q."/>
            <person name="Gargeya S."/>
            <person name="Fitzgerald M."/>
            <person name="Haas B."/>
            <person name="Abouelleil A."/>
            <person name="Allen A.W."/>
            <person name="Alvarado L."/>
            <person name="Arachchi H.M."/>
            <person name="Berlin A.M."/>
            <person name="Chapman S.B."/>
            <person name="Gainer-Dewar J."/>
            <person name="Goldberg J."/>
            <person name="Griggs A."/>
            <person name="Gujja S."/>
            <person name="Hansen M."/>
            <person name="Howarth C."/>
            <person name="Imamovic A."/>
            <person name="Ireland A."/>
            <person name="Larimer J."/>
            <person name="McCowan C."/>
            <person name="Murphy C."/>
            <person name="Pearson M."/>
            <person name="Poon T.W."/>
            <person name="Priest M."/>
            <person name="Roberts A."/>
            <person name="Saif S."/>
            <person name="Shea T."/>
            <person name="Sisk P."/>
            <person name="Sykes S."/>
            <person name="Wortman J."/>
            <person name="Nusbaum C."/>
            <person name="Birren B."/>
        </authorList>
    </citation>
    <scope>NUCLEOTIDE SEQUENCE [LARGE SCALE GENOMIC DNA]</scope>
    <source>
        <strain evidence="17 18">CBS 101466</strain>
    </source>
</reference>
<evidence type="ECO:0000256" key="8">
    <source>
        <dbReference type="ARBA" id="ARBA00022729"/>
    </source>
</evidence>
<dbReference type="STRING" id="1220924.W2RLH7"/>
<keyword evidence="8 15" id="KW-0732">Signal</keyword>
<evidence type="ECO:0000256" key="2">
    <source>
        <dbReference type="ARBA" id="ARBA00003091"/>
    </source>
</evidence>
<proteinExistence type="inferred from homology"/>
<evidence type="ECO:0000313" key="18">
    <source>
        <dbReference type="Proteomes" id="UP000030752"/>
    </source>
</evidence>
<evidence type="ECO:0000256" key="12">
    <source>
        <dbReference type="ARBA" id="ARBA00023049"/>
    </source>
</evidence>
<comment type="cofactor">
    <cofactor evidence="1">
        <name>Zn(2+)</name>
        <dbReference type="ChEBI" id="CHEBI:29105"/>
    </cofactor>
</comment>
<evidence type="ECO:0000256" key="15">
    <source>
        <dbReference type="SAM" id="SignalP"/>
    </source>
</evidence>
<keyword evidence="7" id="KW-0645">Protease</keyword>